<accession>A0A1Y3U6R4</accession>
<dbReference type="GO" id="GO:0006189">
    <property type="term" value="P:'de novo' IMP biosynthetic process"/>
    <property type="evidence" value="ECO:0007669"/>
    <property type="project" value="UniProtKB-UniRule"/>
</dbReference>
<dbReference type="Gene3D" id="3.90.650.10">
    <property type="entry name" value="PurM-like C-terminal domain"/>
    <property type="match status" value="1"/>
</dbReference>
<proteinExistence type="inferred from homology"/>
<dbReference type="FunFam" id="3.30.1330.10:FF:000001">
    <property type="entry name" value="Phosphoribosylformylglycinamidine cyclo-ligase"/>
    <property type="match status" value="1"/>
</dbReference>
<dbReference type="HAMAP" id="MF_00741">
    <property type="entry name" value="AIRS"/>
    <property type="match status" value="1"/>
</dbReference>
<keyword evidence="6 15" id="KW-0963">Cytoplasm</keyword>
<evidence type="ECO:0000259" key="17">
    <source>
        <dbReference type="Pfam" id="PF02769"/>
    </source>
</evidence>
<feature type="domain" description="PurM-like C-terminal" evidence="17">
    <location>
        <begin position="179"/>
        <end position="369"/>
    </location>
</feature>
<keyword evidence="19" id="KW-1185">Reference proteome</keyword>
<dbReference type="UniPathway" id="UPA00074">
    <property type="reaction ID" value="UER00129"/>
</dbReference>
<dbReference type="EMBL" id="NFHO01000006">
    <property type="protein sequence ID" value="OUN42817.1"/>
    <property type="molecule type" value="Genomic_DNA"/>
</dbReference>
<dbReference type="Pfam" id="PF00586">
    <property type="entry name" value="AIRS"/>
    <property type="match status" value="1"/>
</dbReference>
<evidence type="ECO:0000256" key="8">
    <source>
        <dbReference type="ARBA" id="ARBA00022741"/>
    </source>
</evidence>
<dbReference type="FunFam" id="3.90.650.10:FF:000011">
    <property type="entry name" value="Phosphoribosylformylglycinamidine cyclo-ligase"/>
    <property type="match status" value="1"/>
</dbReference>
<dbReference type="Proteomes" id="UP000196560">
    <property type="component" value="Unassembled WGS sequence"/>
</dbReference>
<dbReference type="InterPro" id="IPR036921">
    <property type="entry name" value="PurM-like_N_sf"/>
</dbReference>
<dbReference type="GO" id="GO:0046084">
    <property type="term" value="P:adenine biosynthetic process"/>
    <property type="evidence" value="ECO:0007669"/>
    <property type="project" value="TreeGrafter"/>
</dbReference>
<evidence type="ECO:0000256" key="15">
    <source>
        <dbReference type="HAMAP-Rule" id="MF_00741"/>
    </source>
</evidence>
<feature type="domain" description="PurM-like N-terminal" evidence="16">
    <location>
        <begin position="59"/>
        <end position="167"/>
    </location>
</feature>
<evidence type="ECO:0000256" key="3">
    <source>
        <dbReference type="ARBA" id="ARBA00010280"/>
    </source>
</evidence>
<evidence type="ECO:0000256" key="12">
    <source>
        <dbReference type="ARBA" id="ARBA00032931"/>
    </source>
</evidence>
<comment type="caution">
    <text evidence="18">The sequence shown here is derived from an EMBL/GenBank/DDBJ whole genome shotgun (WGS) entry which is preliminary data.</text>
</comment>
<gene>
    <name evidence="15" type="primary">purM</name>
    <name evidence="18" type="ORF">B5G21_06340</name>
</gene>
<keyword evidence="7 15" id="KW-0436">Ligase</keyword>
<evidence type="ECO:0000256" key="1">
    <source>
        <dbReference type="ARBA" id="ARBA00004496"/>
    </source>
</evidence>
<evidence type="ECO:0000256" key="10">
    <source>
        <dbReference type="ARBA" id="ARBA00022840"/>
    </source>
</evidence>
<dbReference type="Pfam" id="PF02769">
    <property type="entry name" value="AIRS_C"/>
    <property type="match status" value="1"/>
</dbReference>
<dbReference type="STRING" id="1118060.GCA_000311845_00130"/>
<dbReference type="InterPro" id="IPR010918">
    <property type="entry name" value="PurM-like_C_dom"/>
</dbReference>
<comment type="pathway">
    <text evidence="2 15">Purine metabolism; IMP biosynthesis via de novo pathway; 5-amino-1-(5-phospho-D-ribosyl)imidazole from N(2)-formyl-N(1)-(5-phospho-D-ribosyl)glycinamide: step 2/2.</text>
</comment>
<dbReference type="Gene3D" id="3.30.1330.10">
    <property type="entry name" value="PurM-like, N-terminal domain"/>
    <property type="match status" value="1"/>
</dbReference>
<comment type="similarity">
    <text evidence="3 15">Belongs to the AIR synthase family.</text>
</comment>
<dbReference type="GO" id="GO:0005524">
    <property type="term" value="F:ATP binding"/>
    <property type="evidence" value="ECO:0007669"/>
    <property type="project" value="UniProtKB-KW"/>
</dbReference>
<keyword evidence="10 15" id="KW-0067">ATP-binding</keyword>
<evidence type="ECO:0000256" key="13">
    <source>
        <dbReference type="ARBA" id="ARBA00033093"/>
    </source>
</evidence>
<evidence type="ECO:0000256" key="9">
    <source>
        <dbReference type="ARBA" id="ARBA00022755"/>
    </source>
</evidence>
<reference evidence="19" key="1">
    <citation type="submission" date="2017-04" db="EMBL/GenBank/DDBJ databases">
        <title>Function of individual gut microbiota members based on whole genome sequencing of pure cultures obtained from chicken caecum.</title>
        <authorList>
            <person name="Medvecky M."/>
            <person name="Cejkova D."/>
            <person name="Polansky O."/>
            <person name="Karasova D."/>
            <person name="Kubasova T."/>
            <person name="Cizek A."/>
            <person name="Rychlik I."/>
        </authorList>
    </citation>
    <scope>NUCLEOTIDE SEQUENCE [LARGE SCALE GENOMIC DNA]</scope>
    <source>
        <strain evidence="19">An70</strain>
    </source>
</reference>
<dbReference type="GO" id="GO:0004641">
    <property type="term" value="F:phosphoribosylformylglycinamidine cyclo-ligase activity"/>
    <property type="evidence" value="ECO:0007669"/>
    <property type="project" value="UniProtKB-UniRule"/>
</dbReference>
<dbReference type="RefSeq" id="WP_087186474.1">
    <property type="nucleotide sequence ID" value="NZ_DBEZZV010000003.1"/>
</dbReference>
<dbReference type="CDD" id="cd02196">
    <property type="entry name" value="PurM"/>
    <property type="match status" value="1"/>
</dbReference>
<evidence type="ECO:0000256" key="11">
    <source>
        <dbReference type="ARBA" id="ARBA00031908"/>
    </source>
</evidence>
<dbReference type="InterPro" id="IPR004733">
    <property type="entry name" value="PurM_cligase"/>
</dbReference>
<dbReference type="SUPFAM" id="SSF55326">
    <property type="entry name" value="PurM N-terminal domain-like"/>
    <property type="match status" value="1"/>
</dbReference>
<dbReference type="NCBIfam" id="TIGR00878">
    <property type="entry name" value="purM"/>
    <property type="match status" value="1"/>
</dbReference>
<dbReference type="GO" id="GO:0004637">
    <property type="term" value="F:phosphoribosylamine-glycine ligase activity"/>
    <property type="evidence" value="ECO:0007669"/>
    <property type="project" value="TreeGrafter"/>
</dbReference>
<dbReference type="SUPFAM" id="SSF56042">
    <property type="entry name" value="PurM C-terminal domain-like"/>
    <property type="match status" value="1"/>
</dbReference>
<comment type="catalytic activity">
    <reaction evidence="14 15">
        <text>2-formamido-N(1)-(5-O-phospho-beta-D-ribosyl)acetamidine + ATP = 5-amino-1-(5-phospho-beta-D-ribosyl)imidazole + ADP + phosphate + H(+)</text>
        <dbReference type="Rhea" id="RHEA:23032"/>
        <dbReference type="ChEBI" id="CHEBI:15378"/>
        <dbReference type="ChEBI" id="CHEBI:30616"/>
        <dbReference type="ChEBI" id="CHEBI:43474"/>
        <dbReference type="ChEBI" id="CHEBI:137981"/>
        <dbReference type="ChEBI" id="CHEBI:147287"/>
        <dbReference type="ChEBI" id="CHEBI:456216"/>
        <dbReference type="EC" id="6.3.3.1"/>
    </reaction>
</comment>
<comment type="subcellular location">
    <subcellularLocation>
        <location evidence="1 15">Cytoplasm</location>
    </subcellularLocation>
</comment>
<dbReference type="AlphaFoldDB" id="A0A1Y3U6R4"/>
<organism evidence="18 19">
    <name type="scientific">Enorma massiliensis</name>
    <dbReference type="NCBI Taxonomy" id="1472761"/>
    <lineage>
        <taxon>Bacteria</taxon>
        <taxon>Bacillati</taxon>
        <taxon>Actinomycetota</taxon>
        <taxon>Coriobacteriia</taxon>
        <taxon>Coriobacteriales</taxon>
        <taxon>Coriobacteriaceae</taxon>
        <taxon>Enorma</taxon>
    </lineage>
</organism>
<evidence type="ECO:0000313" key="18">
    <source>
        <dbReference type="EMBL" id="OUN42817.1"/>
    </source>
</evidence>
<dbReference type="EC" id="6.3.3.1" evidence="4 15"/>
<dbReference type="PANTHER" id="PTHR10520">
    <property type="entry name" value="TRIFUNCTIONAL PURINE BIOSYNTHETIC PROTEIN ADENOSINE-3-RELATED"/>
    <property type="match status" value="1"/>
</dbReference>
<keyword evidence="9 15" id="KW-0658">Purine biosynthesis</keyword>
<evidence type="ECO:0000256" key="2">
    <source>
        <dbReference type="ARBA" id="ARBA00004686"/>
    </source>
</evidence>
<name>A0A1Y3U6R4_9ACTN</name>
<evidence type="ECO:0000256" key="4">
    <source>
        <dbReference type="ARBA" id="ARBA00013047"/>
    </source>
</evidence>
<dbReference type="InterPro" id="IPR036676">
    <property type="entry name" value="PurM-like_C_sf"/>
</dbReference>
<dbReference type="PANTHER" id="PTHR10520:SF12">
    <property type="entry name" value="TRIFUNCTIONAL PURINE BIOSYNTHETIC PROTEIN ADENOSINE-3"/>
    <property type="match status" value="1"/>
</dbReference>
<dbReference type="GO" id="GO:0005829">
    <property type="term" value="C:cytosol"/>
    <property type="evidence" value="ECO:0007669"/>
    <property type="project" value="TreeGrafter"/>
</dbReference>
<evidence type="ECO:0000256" key="7">
    <source>
        <dbReference type="ARBA" id="ARBA00022598"/>
    </source>
</evidence>
<sequence>MSETARHITYEDAGVDTAEGGRAVDAIKQMVAETSRPEVIGGIGGFGGLFSAAALKDMEDPILISGTDGVGTKLVLAQVLDRHETVGQDLVAMCVNDILASGAEPLFFLDYVAIGHIEAEHMAKIVKGVADGCKLAGCALVGGEMAEHPGVMRPDDYDMAGFTVGVVDRPKMLDPANVRPGDVIIGLPSSGIHSNGYSLVRRVIGVDGLVPGTPEAEAKRAELEQPVPELGGESLADALLAPTRIYVKPVLGLLRSEAGARVHAIAHITGGGITENLNRALAPDVDAVVERTVSPTGFSMGWDVPPVISYISRAAGLTPNEACKTFNMGAGLMVICPADAEDAVVAELEAQGERPFRVGTCVAGSGKVVYSDER</sequence>
<dbReference type="eggNOG" id="COG0150">
    <property type="taxonomic scope" value="Bacteria"/>
</dbReference>
<evidence type="ECO:0000313" key="19">
    <source>
        <dbReference type="Proteomes" id="UP000196560"/>
    </source>
</evidence>
<evidence type="ECO:0000256" key="6">
    <source>
        <dbReference type="ARBA" id="ARBA00022490"/>
    </source>
</evidence>
<evidence type="ECO:0000256" key="5">
    <source>
        <dbReference type="ARBA" id="ARBA00020367"/>
    </source>
</evidence>
<keyword evidence="8 15" id="KW-0547">Nucleotide-binding</keyword>
<evidence type="ECO:0000256" key="14">
    <source>
        <dbReference type="ARBA" id="ARBA00049057"/>
    </source>
</evidence>
<evidence type="ECO:0000259" key="16">
    <source>
        <dbReference type="Pfam" id="PF00586"/>
    </source>
</evidence>
<protein>
    <recommendedName>
        <fullName evidence="5 15">Phosphoribosylformylglycinamidine cyclo-ligase</fullName>
        <ecNumber evidence="4 15">6.3.3.1</ecNumber>
    </recommendedName>
    <alternativeName>
        <fullName evidence="12 15">AIR synthase</fullName>
    </alternativeName>
    <alternativeName>
        <fullName evidence="13 15">AIRS</fullName>
    </alternativeName>
    <alternativeName>
        <fullName evidence="11 15">Phosphoribosyl-aminoimidazole synthetase</fullName>
    </alternativeName>
</protein>
<dbReference type="InterPro" id="IPR016188">
    <property type="entry name" value="PurM-like_N"/>
</dbReference>